<organism evidence="2 3">
    <name type="scientific">Rhodotorula diobovata</name>
    <dbReference type="NCBI Taxonomy" id="5288"/>
    <lineage>
        <taxon>Eukaryota</taxon>
        <taxon>Fungi</taxon>
        <taxon>Dikarya</taxon>
        <taxon>Basidiomycota</taxon>
        <taxon>Pucciniomycotina</taxon>
        <taxon>Microbotryomycetes</taxon>
        <taxon>Sporidiobolales</taxon>
        <taxon>Sporidiobolaceae</taxon>
        <taxon>Rhodotorula</taxon>
    </lineage>
</organism>
<gene>
    <name evidence="2" type="ORF">DMC30DRAFT_405290</name>
</gene>
<feature type="compositionally biased region" description="Basic residues" evidence="1">
    <location>
        <begin position="30"/>
        <end position="52"/>
    </location>
</feature>
<evidence type="ECO:0000256" key="1">
    <source>
        <dbReference type="SAM" id="MobiDB-lite"/>
    </source>
</evidence>
<feature type="compositionally biased region" description="Low complexity" evidence="1">
    <location>
        <begin position="90"/>
        <end position="110"/>
    </location>
</feature>
<accession>A0A5C5FN01</accession>
<proteinExistence type="predicted"/>
<reference evidence="2 3" key="1">
    <citation type="submission" date="2019-03" db="EMBL/GenBank/DDBJ databases">
        <title>Rhodosporidium diobovatum UCD-FST 08-225 genome sequencing, assembly, and annotation.</title>
        <authorList>
            <person name="Fakankun I.U."/>
            <person name="Fristensky B."/>
            <person name="Levin D.B."/>
        </authorList>
    </citation>
    <scope>NUCLEOTIDE SEQUENCE [LARGE SCALE GENOMIC DNA]</scope>
    <source>
        <strain evidence="2 3">UCD-FST 08-225</strain>
    </source>
</reference>
<feature type="region of interest" description="Disordered" evidence="1">
    <location>
        <begin position="1"/>
        <end position="127"/>
    </location>
</feature>
<feature type="compositionally biased region" description="Pro residues" evidence="1">
    <location>
        <begin position="17"/>
        <end position="28"/>
    </location>
</feature>
<dbReference type="Proteomes" id="UP000311382">
    <property type="component" value="Unassembled WGS sequence"/>
</dbReference>
<dbReference type="AlphaFoldDB" id="A0A5C5FN01"/>
<sequence>MAELADPRAQDPERHGPLPPSTDAPAVPPVRRRRRHRAPSRPVPRRPRRRAAPWRTLGALHLLAARLPSGTLPRAQARRAQLEPHGLGRGVRPAPARGRGAQGAVRQGARGARGGRDRRGRAAARVGRVARCRDWPGANWRGGGDWAFG</sequence>
<dbReference type="EMBL" id="SOZI01000185">
    <property type="protein sequence ID" value="TNY17659.1"/>
    <property type="molecule type" value="Genomic_DNA"/>
</dbReference>
<feature type="compositionally biased region" description="Basic and acidic residues" evidence="1">
    <location>
        <begin position="1"/>
        <end position="16"/>
    </location>
</feature>
<name>A0A5C5FN01_9BASI</name>
<comment type="caution">
    <text evidence="2">The sequence shown here is derived from an EMBL/GenBank/DDBJ whole genome shotgun (WGS) entry which is preliminary data.</text>
</comment>
<evidence type="ECO:0000313" key="2">
    <source>
        <dbReference type="EMBL" id="TNY17659.1"/>
    </source>
</evidence>
<protein>
    <submittedName>
        <fullName evidence="2">Uncharacterized protein</fullName>
    </submittedName>
</protein>
<keyword evidence="3" id="KW-1185">Reference proteome</keyword>
<evidence type="ECO:0000313" key="3">
    <source>
        <dbReference type="Proteomes" id="UP000311382"/>
    </source>
</evidence>